<proteinExistence type="predicted"/>
<feature type="compositionally biased region" description="Polar residues" evidence="1">
    <location>
        <begin position="21"/>
        <end position="32"/>
    </location>
</feature>
<gene>
    <name evidence="2" type="ORF">CRG98_045017</name>
</gene>
<evidence type="ECO:0000313" key="2">
    <source>
        <dbReference type="EMBL" id="PKI34623.1"/>
    </source>
</evidence>
<keyword evidence="3" id="KW-1185">Reference proteome</keyword>
<dbReference type="Proteomes" id="UP000233551">
    <property type="component" value="Unassembled WGS sequence"/>
</dbReference>
<sequence length="94" mass="10375">MHIGSNAPHRRSRVQRPFIPSVSNPSAESGLTSTYCFAPSSVYAEDDLDRVGKAWPDITRELNRSHDYHESQTTLLLSVDSVGPDRRLSGPALP</sequence>
<accession>A0A2I0HSQ1</accession>
<evidence type="ECO:0000313" key="3">
    <source>
        <dbReference type="Proteomes" id="UP000233551"/>
    </source>
</evidence>
<name>A0A2I0HSQ1_PUNGR</name>
<feature type="region of interest" description="Disordered" evidence="1">
    <location>
        <begin position="1"/>
        <end position="32"/>
    </location>
</feature>
<evidence type="ECO:0000256" key="1">
    <source>
        <dbReference type="SAM" id="MobiDB-lite"/>
    </source>
</evidence>
<organism evidence="2 3">
    <name type="scientific">Punica granatum</name>
    <name type="common">Pomegranate</name>
    <dbReference type="NCBI Taxonomy" id="22663"/>
    <lineage>
        <taxon>Eukaryota</taxon>
        <taxon>Viridiplantae</taxon>
        <taxon>Streptophyta</taxon>
        <taxon>Embryophyta</taxon>
        <taxon>Tracheophyta</taxon>
        <taxon>Spermatophyta</taxon>
        <taxon>Magnoliopsida</taxon>
        <taxon>eudicotyledons</taxon>
        <taxon>Gunneridae</taxon>
        <taxon>Pentapetalae</taxon>
        <taxon>rosids</taxon>
        <taxon>malvids</taxon>
        <taxon>Myrtales</taxon>
        <taxon>Lythraceae</taxon>
        <taxon>Punica</taxon>
    </lineage>
</organism>
<comment type="caution">
    <text evidence="2">The sequence shown here is derived from an EMBL/GenBank/DDBJ whole genome shotgun (WGS) entry which is preliminary data.</text>
</comment>
<dbReference type="EMBL" id="PGOL01005811">
    <property type="protein sequence ID" value="PKI34623.1"/>
    <property type="molecule type" value="Genomic_DNA"/>
</dbReference>
<dbReference type="AlphaFoldDB" id="A0A2I0HSQ1"/>
<protein>
    <submittedName>
        <fullName evidence="2">Uncharacterized protein</fullName>
    </submittedName>
</protein>
<reference evidence="2 3" key="1">
    <citation type="submission" date="2017-11" db="EMBL/GenBank/DDBJ databases">
        <title>De-novo sequencing of pomegranate (Punica granatum L.) genome.</title>
        <authorList>
            <person name="Akparov Z."/>
            <person name="Amiraslanov A."/>
            <person name="Hajiyeva S."/>
            <person name="Abbasov M."/>
            <person name="Kaur K."/>
            <person name="Hamwieh A."/>
            <person name="Solovyev V."/>
            <person name="Salamov A."/>
            <person name="Braich B."/>
            <person name="Kosarev P."/>
            <person name="Mahmoud A."/>
            <person name="Hajiyev E."/>
            <person name="Babayeva S."/>
            <person name="Izzatullayeva V."/>
            <person name="Mammadov A."/>
            <person name="Mammadov A."/>
            <person name="Sharifova S."/>
            <person name="Ojaghi J."/>
            <person name="Eynullazada K."/>
            <person name="Bayramov B."/>
            <person name="Abdulazimova A."/>
            <person name="Shahmuradov I."/>
        </authorList>
    </citation>
    <scope>NUCLEOTIDE SEQUENCE [LARGE SCALE GENOMIC DNA]</scope>
    <source>
        <strain evidence="3">cv. AG2017</strain>
        <tissue evidence="2">Leaf</tissue>
    </source>
</reference>